<reference evidence="2" key="2">
    <citation type="submission" date="2025-08" db="UniProtKB">
        <authorList>
            <consortium name="RefSeq"/>
        </authorList>
    </citation>
    <scope>IDENTIFICATION</scope>
    <source>
        <tissue evidence="2">Leaf</tissue>
    </source>
</reference>
<keyword evidence="1" id="KW-1185">Reference proteome</keyword>
<dbReference type="RefSeq" id="XP_075091592.1">
    <property type="nucleotide sequence ID" value="XM_075235491.1"/>
</dbReference>
<reference evidence="1" key="1">
    <citation type="journal article" date="2014" name="Nat. Commun.">
        <title>The tobacco genome sequence and its comparison with those of tomato and potato.</title>
        <authorList>
            <person name="Sierro N."/>
            <person name="Battey J.N."/>
            <person name="Ouadi S."/>
            <person name="Bakaher N."/>
            <person name="Bovet L."/>
            <person name="Willig A."/>
            <person name="Goepfert S."/>
            <person name="Peitsch M.C."/>
            <person name="Ivanov N.V."/>
        </authorList>
    </citation>
    <scope>NUCLEOTIDE SEQUENCE [LARGE SCALE GENOMIC DNA]</scope>
</reference>
<dbReference type="Proteomes" id="UP000790787">
    <property type="component" value="Chromosome 17"/>
</dbReference>
<organism evidence="1 2">
    <name type="scientific">Nicotiana tabacum</name>
    <name type="common">Common tobacco</name>
    <dbReference type="NCBI Taxonomy" id="4097"/>
    <lineage>
        <taxon>Eukaryota</taxon>
        <taxon>Viridiplantae</taxon>
        <taxon>Streptophyta</taxon>
        <taxon>Embryophyta</taxon>
        <taxon>Tracheophyta</taxon>
        <taxon>Spermatophyta</taxon>
        <taxon>Magnoliopsida</taxon>
        <taxon>eudicotyledons</taxon>
        <taxon>Gunneridae</taxon>
        <taxon>Pentapetalae</taxon>
        <taxon>asterids</taxon>
        <taxon>lamiids</taxon>
        <taxon>Solanales</taxon>
        <taxon>Solanaceae</taxon>
        <taxon>Nicotianoideae</taxon>
        <taxon>Nicotianeae</taxon>
        <taxon>Nicotiana</taxon>
    </lineage>
</organism>
<proteinExistence type="predicted"/>
<protein>
    <submittedName>
        <fullName evidence="2">Uncharacterized protein LOC142171787</fullName>
    </submittedName>
</protein>
<evidence type="ECO:0000313" key="1">
    <source>
        <dbReference type="Proteomes" id="UP000790787"/>
    </source>
</evidence>
<sequence>MGGKVDISVNKTKGLRTFRLSGQNYYQIGSLLPPEGSSPKFAQLYIYDTENEVENRIHAISRGEMNNELHAEIMNDLKQMLDDNNVLAKSFRMVRDQFQVDRTSNVRLRLIGKRGSEGRRYNLPTVSEVAALIVGDFEQIRSGDIIVESQSRQLQRINELNAAYLGLKYPLLFSYGEDGYREDIPLNDIDDLTDGRKCVSTREYLSYKIQERKDEVPTIMSARRLFH</sequence>
<accession>A0AC58T2Z3</accession>
<evidence type="ECO:0000313" key="2">
    <source>
        <dbReference type="RefSeq" id="XP_075091592.1"/>
    </source>
</evidence>
<gene>
    <name evidence="2" type="primary">LOC142171787</name>
</gene>
<name>A0AC58T2Z3_TOBAC</name>